<dbReference type="GO" id="GO:0016020">
    <property type="term" value="C:membrane"/>
    <property type="evidence" value="ECO:0007669"/>
    <property type="project" value="UniProtKB-SubCell"/>
</dbReference>
<sequence length="354" mass="39506">MATISDAPVRDRRIEFVAPVVLHVLASVAMILRLAFRFWSPGARLWKDDIVVLVFFIVTTAILGLCLELVHLGMGKDVWAVPLDNITQFLKLYWFAEACYFIAVSLLKISFLLFYLRIFQSKRFRHLVWFLVAFNTFDTIAFIVTISLACKPLSYTWTGWDGEHQGTCDQNTTAMSLANGGINIMLDLVTLALPISQIWGLQMETRRKVAVISMMSVGLLVTLISILRLRSLLKLTGTSNPTWDFFGAALWSVCELNVGSICLCMPALRLFIIRFFPKFGTKAYNSDAEASASSAKPKCHRSIQSSADSEANTALSEGLQISSKRKYRVEFGRRGSQGSDSVIHLVEIRGGSNV</sequence>
<gene>
    <name evidence="8" type="ORF">IFR04_006796</name>
</gene>
<feature type="domain" description="Rhodopsin" evidence="7">
    <location>
        <begin position="32"/>
        <end position="272"/>
    </location>
</feature>
<protein>
    <recommendedName>
        <fullName evidence="7">Rhodopsin domain-containing protein</fullName>
    </recommendedName>
</protein>
<dbReference type="Proteomes" id="UP000664132">
    <property type="component" value="Unassembled WGS sequence"/>
</dbReference>
<reference evidence="8" key="1">
    <citation type="submission" date="2021-02" db="EMBL/GenBank/DDBJ databases">
        <title>Genome sequence Cadophora malorum strain M34.</title>
        <authorList>
            <person name="Stefanovic E."/>
            <person name="Vu D."/>
            <person name="Scully C."/>
            <person name="Dijksterhuis J."/>
            <person name="Roader J."/>
            <person name="Houbraken J."/>
        </authorList>
    </citation>
    <scope>NUCLEOTIDE SEQUENCE</scope>
    <source>
        <strain evidence="8">M34</strain>
    </source>
</reference>
<dbReference type="OrthoDB" id="3506640at2759"/>
<feature type="transmembrane region" description="Helical" evidence="6">
    <location>
        <begin position="20"/>
        <end position="39"/>
    </location>
</feature>
<dbReference type="PANTHER" id="PTHR33048:SF143">
    <property type="entry name" value="EXTRACELLULAR MEMBRANE PROTEIN CFEM DOMAIN-CONTAINING PROTEIN-RELATED"/>
    <property type="match status" value="1"/>
</dbReference>
<accession>A0A8H7TI48</accession>
<dbReference type="AlphaFoldDB" id="A0A8H7TI48"/>
<organism evidence="8 9">
    <name type="scientific">Cadophora malorum</name>
    <dbReference type="NCBI Taxonomy" id="108018"/>
    <lineage>
        <taxon>Eukaryota</taxon>
        <taxon>Fungi</taxon>
        <taxon>Dikarya</taxon>
        <taxon>Ascomycota</taxon>
        <taxon>Pezizomycotina</taxon>
        <taxon>Leotiomycetes</taxon>
        <taxon>Helotiales</taxon>
        <taxon>Ploettnerulaceae</taxon>
        <taxon>Cadophora</taxon>
    </lineage>
</organism>
<evidence type="ECO:0000313" key="8">
    <source>
        <dbReference type="EMBL" id="KAG4420037.1"/>
    </source>
</evidence>
<dbReference type="Pfam" id="PF20684">
    <property type="entry name" value="Fung_rhodopsin"/>
    <property type="match status" value="1"/>
</dbReference>
<evidence type="ECO:0000256" key="3">
    <source>
        <dbReference type="ARBA" id="ARBA00022989"/>
    </source>
</evidence>
<feature type="transmembrane region" description="Helical" evidence="6">
    <location>
        <begin position="92"/>
        <end position="115"/>
    </location>
</feature>
<keyword evidence="4 6" id="KW-0472">Membrane</keyword>
<keyword evidence="3 6" id="KW-1133">Transmembrane helix</keyword>
<evidence type="ECO:0000256" key="2">
    <source>
        <dbReference type="ARBA" id="ARBA00022692"/>
    </source>
</evidence>
<evidence type="ECO:0000256" key="1">
    <source>
        <dbReference type="ARBA" id="ARBA00004141"/>
    </source>
</evidence>
<feature type="transmembrane region" description="Helical" evidence="6">
    <location>
        <begin position="209"/>
        <end position="229"/>
    </location>
</feature>
<feature type="transmembrane region" description="Helical" evidence="6">
    <location>
        <begin position="51"/>
        <end position="72"/>
    </location>
</feature>
<evidence type="ECO:0000259" key="7">
    <source>
        <dbReference type="Pfam" id="PF20684"/>
    </source>
</evidence>
<dbReference type="EMBL" id="JAFJYH010000092">
    <property type="protein sequence ID" value="KAG4420037.1"/>
    <property type="molecule type" value="Genomic_DNA"/>
</dbReference>
<comment type="subcellular location">
    <subcellularLocation>
        <location evidence="1">Membrane</location>
        <topology evidence="1">Multi-pass membrane protein</topology>
    </subcellularLocation>
</comment>
<feature type="transmembrane region" description="Helical" evidence="6">
    <location>
        <begin position="127"/>
        <end position="149"/>
    </location>
</feature>
<feature type="transmembrane region" description="Helical" evidence="6">
    <location>
        <begin position="249"/>
        <end position="272"/>
    </location>
</feature>
<feature type="transmembrane region" description="Helical" evidence="6">
    <location>
        <begin position="182"/>
        <end position="202"/>
    </location>
</feature>
<name>A0A8H7TI48_9HELO</name>
<dbReference type="InterPro" id="IPR049326">
    <property type="entry name" value="Rhodopsin_dom_fungi"/>
</dbReference>
<keyword evidence="2 6" id="KW-0812">Transmembrane</keyword>
<comment type="similarity">
    <text evidence="5">Belongs to the SAT4 family.</text>
</comment>
<evidence type="ECO:0000256" key="6">
    <source>
        <dbReference type="SAM" id="Phobius"/>
    </source>
</evidence>
<dbReference type="PANTHER" id="PTHR33048">
    <property type="entry name" value="PTH11-LIKE INTEGRAL MEMBRANE PROTEIN (AFU_ORTHOLOGUE AFUA_5G11245)"/>
    <property type="match status" value="1"/>
</dbReference>
<keyword evidence="9" id="KW-1185">Reference proteome</keyword>
<evidence type="ECO:0000313" key="9">
    <source>
        <dbReference type="Proteomes" id="UP000664132"/>
    </source>
</evidence>
<evidence type="ECO:0000256" key="5">
    <source>
        <dbReference type="ARBA" id="ARBA00038359"/>
    </source>
</evidence>
<evidence type="ECO:0000256" key="4">
    <source>
        <dbReference type="ARBA" id="ARBA00023136"/>
    </source>
</evidence>
<comment type="caution">
    <text evidence="8">The sequence shown here is derived from an EMBL/GenBank/DDBJ whole genome shotgun (WGS) entry which is preliminary data.</text>
</comment>
<dbReference type="InterPro" id="IPR052337">
    <property type="entry name" value="SAT4-like"/>
</dbReference>
<proteinExistence type="inferred from homology"/>